<dbReference type="EMBL" id="LT985188">
    <property type="protein sequence ID" value="SPD85875.1"/>
    <property type="molecule type" value="Genomic_DNA"/>
</dbReference>
<reference evidence="1 2" key="1">
    <citation type="submission" date="2018-02" db="EMBL/GenBank/DDBJ databases">
        <authorList>
            <person name="Cohen D.B."/>
            <person name="Kent A.D."/>
        </authorList>
    </citation>
    <scope>NUCLEOTIDE SEQUENCE [LARGE SCALE GENOMIC DNA]</scope>
    <source>
        <strain evidence="1">1</strain>
    </source>
</reference>
<evidence type="ECO:0000313" key="1">
    <source>
        <dbReference type="EMBL" id="SPD85875.1"/>
    </source>
</evidence>
<dbReference type="RefSeq" id="WP_158680854.1">
    <property type="nucleotide sequence ID" value="NZ_BAAAGO010000041.1"/>
</dbReference>
<organism evidence="1 2">
    <name type="scientific">Micropruina glycogenica</name>
    <dbReference type="NCBI Taxonomy" id="75385"/>
    <lineage>
        <taxon>Bacteria</taxon>
        <taxon>Bacillati</taxon>
        <taxon>Actinomycetota</taxon>
        <taxon>Actinomycetes</taxon>
        <taxon>Propionibacteriales</taxon>
        <taxon>Nocardioidaceae</taxon>
        <taxon>Micropruina</taxon>
    </lineage>
</organism>
<protein>
    <submittedName>
        <fullName evidence="1">Uncharacterized protein</fullName>
    </submittedName>
</protein>
<evidence type="ECO:0000313" key="2">
    <source>
        <dbReference type="Proteomes" id="UP000238164"/>
    </source>
</evidence>
<dbReference type="AlphaFoldDB" id="A0A2N9JEH2"/>
<accession>A0A2N9JEH2</accession>
<name>A0A2N9JEH2_9ACTN</name>
<proteinExistence type="predicted"/>
<dbReference type="OrthoDB" id="5084258at2"/>
<dbReference type="Proteomes" id="UP000238164">
    <property type="component" value="Chromosome 1"/>
</dbReference>
<dbReference type="KEGG" id="mgg:MPLG2_0839"/>
<gene>
    <name evidence="1" type="ORF">MPLG2_0839</name>
</gene>
<sequence length="734" mass="79261">MDTTPRRDVPARSDTSAELTTLRIVALDAWADQQYAASIDNPDASVVAAAAGLYRLGHDTLTELTDVLDRAPTVAEHWDAYRAGLETFGYRWDETSFTVTKVATPPTGSRSDDYPSTEQVFVDAADAQVRAVAELLSGRLVAEMGGTGVLQIELGEPANPADPFDRAGIDPPDATTAATWWVELAEGTDVRISTLGVDTEAATVARWVRHSLDEMRADPTAPRPPTTWFLSADELAATRTKITKLNQRAAAKGYTGDITVRATPATRSHTPAPGAPTVTVHGFEVTITGQPPHYQGWQFIAAVDTVPAPAGSFAVRRVIETDSGNITDAPDDIRWLFDDQRPRYALLYTATDTDEGQPRRIGVYDTAERAEQALQQASRPGVVVRYLPGAEDGSLDHDSIRAGECDHCHTQRGRTSVLIVRHQDTGETRQVGRSCVKDFLGWSTMPVLIDPEQADKAIERGSGIEGHNWDLGSVLTYSWAVNETLGWVPAGTAGERTPSKDLVAEAISGHSQRAEQLRATIGGKLAEGAQMAPQIISDLTTAFAAAGGGYEANLAAILRAGVVHPRKHLGLAVSAVNAWHRQQEHAAADQLRAQQRLDAAERAARQRHVGTVGEPITMTGTVTVKRSIEGYRWNSPSQVLLVVDCGDSVAKMITTAAWAYQVKPGEQLSVKGTVKAHDTFNGVPQTVLKRPKQLPLPQERPEPTWETVTPVMPQSRFQEAPLAPHPPLARGLGI</sequence>
<keyword evidence="2" id="KW-1185">Reference proteome</keyword>